<feature type="signal peptide" evidence="1">
    <location>
        <begin position="1"/>
        <end position="23"/>
    </location>
</feature>
<accession>A0ABN6T8W9</accession>
<sequence>MKKFILALSAAATFAAFPSFALAAPSVDPQAATAVKAMFNAMEMRKNMNAMYAQMQQAMPAMMRQQLGGMIQADPKLDARQKQEAMAKVEQALPHMSQSLAKIFNDPALIDAMIDEMVPLYANNYTVAEIKQLTAFYQSPVGRKMMTLTPKLATEGMAAAQRVMMPRVAKLMQDMAQDVQKP</sequence>
<protein>
    <recommendedName>
        <fullName evidence="2">DUF2059 domain-containing protein</fullName>
    </recommendedName>
</protein>
<organism evidence="3 4">
    <name type="scientific">Massilia varians</name>
    <dbReference type="NCBI Taxonomy" id="457921"/>
    <lineage>
        <taxon>Bacteria</taxon>
        <taxon>Pseudomonadati</taxon>
        <taxon>Pseudomonadota</taxon>
        <taxon>Betaproteobacteria</taxon>
        <taxon>Burkholderiales</taxon>
        <taxon>Oxalobacteraceae</taxon>
        <taxon>Telluria group</taxon>
        <taxon>Massilia</taxon>
    </lineage>
</organism>
<keyword evidence="1" id="KW-0732">Signal</keyword>
<dbReference type="Proteomes" id="UP001163336">
    <property type="component" value="Chromosome"/>
</dbReference>
<dbReference type="Pfam" id="PF09832">
    <property type="entry name" value="DUF2059"/>
    <property type="match status" value="1"/>
</dbReference>
<evidence type="ECO:0000256" key="1">
    <source>
        <dbReference type="SAM" id="SignalP"/>
    </source>
</evidence>
<evidence type="ECO:0000313" key="4">
    <source>
        <dbReference type="Proteomes" id="UP001163336"/>
    </source>
</evidence>
<feature type="domain" description="DUF2059" evidence="2">
    <location>
        <begin position="111"/>
        <end position="168"/>
    </location>
</feature>
<feature type="chain" id="PRO_5045705072" description="DUF2059 domain-containing protein" evidence="1">
    <location>
        <begin position="24"/>
        <end position="182"/>
    </location>
</feature>
<name>A0ABN6T8W9_9BURK</name>
<proteinExistence type="predicted"/>
<dbReference type="InterPro" id="IPR018637">
    <property type="entry name" value="DUF2059"/>
</dbReference>
<keyword evidence="4" id="KW-1185">Reference proteome</keyword>
<gene>
    <name evidence="3" type="ORF">MasN3_16200</name>
</gene>
<reference evidence="3" key="1">
    <citation type="submission" date="2022-11" db="EMBL/GenBank/DDBJ databases">
        <title>Isolation and characterization of PLA-degrading bacterium Massilia sp. from Antarctic soil.</title>
        <authorList>
            <person name="Sato K."/>
            <person name="Gomez-Fuentes C."/>
            <person name="Ahmad S.A."/>
            <person name="Zulkharnain A."/>
        </authorList>
    </citation>
    <scope>NUCLEOTIDE SEQUENCE</scope>
    <source>
        <strain evidence="3">N-3</strain>
    </source>
</reference>
<dbReference type="RefSeq" id="WP_281913471.1">
    <property type="nucleotide sequence ID" value="NZ_AP026966.1"/>
</dbReference>
<evidence type="ECO:0000313" key="3">
    <source>
        <dbReference type="EMBL" id="BDT58126.1"/>
    </source>
</evidence>
<evidence type="ECO:0000259" key="2">
    <source>
        <dbReference type="Pfam" id="PF09832"/>
    </source>
</evidence>
<dbReference type="EMBL" id="AP026966">
    <property type="protein sequence ID" value="BDT58126.1"/>
    <property type="molecule type" value="Genomic_DNA"/>
</dbReference>